<protein>
    <submittedName>
        <fullName evidence="1">ABC transporter family protein</fullName>
    </submittedName>
</protein>
<proteinExistence type="predicted"/>
<evidence type="ECO:0000313" key="1">
    <source>
        <dbReference type="EMBL" id="MBX24387.1"/>
    </source>
</evidence>
<dbReference type="EMBL" id="GGEC01043903">
    <property type="protein sequence ID" value="MBX24387.1"/>
    <property type="molecule type" value="Transcribed_RNA"/>
</dbReference>
<organism evidence="1">
    <name type="scientific">Rhizophora mucronata</name>
    <name type="common">Asiatic mangrove</name>
    <dbReference type="NCBI Taxonomy" id="61149"/>
    <lineage>
        <taxon>Eukaryota</taxon>
        <taxon>Viridiplantae</taxon>
        <taxon>Streptophyta</taxon>
        <taxon>Embryophyta</taxon>
        <taxon>Tracheophyta</taxon>
        <taxon>Spermatophyta</taxon>
        <taxon>Magnoliopsida</taxon>
        <taxon>eudicotyledons</taxon>
        <taxon>Gunneridae</taxon>
        <taxon>Pentapetalae</taxon>
        <taxon>rosids</taxon>
        <taxon>fabids</taxon>
        <taxon>Malpighiales</taxon>
        <taxon>Rhizophoraceae</taxon>
        <taxon>Rhizophora</taxon>
    </lineage>
</organism>
<sequence length="69" mass="8077">MDASWTQWLWKIYSFEDSGRSFKTNQWDLGCEEAKELCFPKSRPSGYFSIHFDVPLFLSRAFLSSLCGK</sequence>
<reference evidence="1" key="1">
    <citation type="submission" date="2018-02" db="EMBL/GenBank/DDBJ databases">
        <title>Rhizophora mucronata_Transcriptome.</title>
        <authorList>
            <person name="Meera S.P."/>
            <person name="Sreeshan A."/>
            <person name="Augustine A."/>
        </authorList>
    </citation>
    <scope>NUCLEOTIDE SEQUENCE</scope>
    <source>
        <tissue evidence="1">Leaf</tissue>
    </source>
</reference>
<name>A0A2P2M2E1_RHIMU</name>
<accession>A0A2P2M2E1</accession>
<dbReference type="AlphaFoldDB" id="A0A2P2M2E1"/>